<accession>A0AAD7BBQ0</accession>
<dbReference type="AlphaFoldDB" id="A0AAD7BBQ0"/>
<name>A0AAD7BBQ0_9AGAR</name>
<dbReference type="EMBL" id="JARKIF010000022">
    <property type="protein sequence ID" value="KAJ7616561.1"/>
    <property type="molecule type" value="Genomic_DNA"/>
</dbReference>
<evidence type="ECO:0000313" key="2">
    <source>
        <dbReference type="Proteomes" id="UP001221142"/>
    </source>
</evidence>
<dbReference type="Proteomes" id="UP001221142">
    <property type="component" value="Unassembled WGS sequence"/>
</dbReference>
<evidence type="ECO:0000313" key="1">
    <source>
        <dbReference type="EMBL" id="KAJ7616561.1"/>
    </source>
</evidence>
<protein>
    <submittedName>
        <fullName evidence="1">Uncharacterized protein</fullName>
    </submittedName>
</protein>
<keyword evidence="2" id="KW-1185">Reference proteome</keyword>
<sequence length="319" mass="36408">MEMIRTPSVGDGWSLRPSLLEADDICLTMRGLHSVLDIALENDSIIPRHASFRDFLPCSELLPLLRAVNLDFFFLEGPVDGDGYERVVNWKAKTHNCPRNLLELWERIHHVRSYGFEYLIHRRVPGEGQTPLRRLQMFAHFLRIDEFPVCPLNCTPGLVNCTRLLMDISWPEMLNSMWDLQFAELGLDMDDPVRAPDLYADVAAAFVRLFRKVRDGEISLHWIMEDRIGGTFADSVTGCPPSDLDLLYELNQLSSNWTEISATRLGSVLGWSSAYCIMKWLQTSESPACPPDLVRQWEFSVSASNPHKTFTLLPFALSH</sequence>
<reference evidence="1" key="1">
    <citation type="submission" date="2023-03" db="EMBL/GenBank/DDBJ databases">
        <title>Massive genome expansion in bonnet fungi (Mycena s.s.) driven by repeated elements and novel gene families across ecological guilds.</title>
        <authorList>
            <consortium name="Lawrence Berkeley National Laboratory"/>
            <person name="Harder C.B."/>
            <person name="Miyauchi S."/>
            <person name="Viragh M."/>
            <person name="Kuo A."/>
            <person name="Thoen E."/>
            <person name="Andreopoulos B."/>
            <person name="Lu D."/>
            <person name="Skrede I."/>
            <person name="Drula E."/>
            <person name="Henrissat B."/>
            <person name="Morin E."/>
            <person name="Kohler A."/>
            <person name="Barry K."/>
            <person name="LaButti K."/>
            <person name="Morin E."/>
            <person name="Salamov A."/>
            <person name="Lipzen A."/>
            <person name="Mereny Z."/>
            <person name="Hegedus B."/>
            <person name="Baldrian P."/>
            <person name="Stursova M."/>
            <person name="Weitz H."/>
            <person name="Taylor A."/>
            <person name="Grigoriev I.V."/>
            <person name="Nagy L.G."/>
            <person name="Martin F."/>
            <person name="Kauserud H."/>
        </authorList>
    </citation>
    <scope>NUCLEOTIDE SEQUENCE</scope>
    <source>
        <strain evidence="1">9284</strain>
    </source>
</reference>
<gene>
    <name evidence="1" type="ORF">FB45DRAFT_873021</name>
</gene>
<organism evidence="1 2">
    <name type="scientific">Roridomyces roridus</name>
    <dbReference type="NCBI Taxonomy" id="1738132"/>
    <lineage>
        <taxon>Eukaryota</taxon>
        <taxon>Fungi</taxon>
        <taxon>Dikarya</taxon>
        <taxon>Basidiomycota</taxon>
        <taxon>Agaricomycotina</taxon>
        <taxon>Agaricomycetes</taxon>
        <taxon>Agaricomycetidae</taxon>
        <taxon>Agaricales</taxon>
        <taxon>Marasmiineae</taxon>
        <taxon>Mycenaceae</taxon>
        <taxon>Roridomyces</taxon>
    </lineage>
</organism>
<proteinExistence type="predicted"/>
<comment type="caution">
    <text evidence="1">The sequence shown here is derived from an EMBL/GenBank/DDBJ whole genome shotgun (WGS) entry which is preliminary data.</text>
</comment>